<dbReference type="AlphaFoldDB" id="E3LFS2"/>
<evidence type="ECO:0000313" key="2">
    <source>
        <dbReference type="EMBL" id="EFO85958.1"/>
    </source>
</evidence>
<reference evidence="2" key="1">
    <citation type="submission" date="2007-07" db="EMBL/GenBank/DDBJ databases">
        <title>PCAP assembly of the Caenorhabditis remanei genome.</title>
        <authorList>
            <consortium name="The Caenorhabditis remanei Sequencing Consortium"/>
            <person name="Wilson R.K."/>
        </authorList>
    </citation>
    <scope>NUCLEOTIDE SEQUENCE [LARGE SCALE GENOMIC DNA]</scope>
    <source>
        <strain evidence="2">PB4641</strain>
    </source>
</reference>
<dbReference type="eggNOG" id="ENOG502TIJH">
    <property type="taxonomic scope" value="Eukaryota"/>
</dbReference>
<feature type="transmembrane region" description="Helical" evidence="1">
    <location>
        <begin position="23"/>
        <end position="42"/>
    </location>
</feature>
<feature type="transmembrane region" description="Helical" evidence="1">
    <location>
        <begin position="54"/>
        <end position="73"/>
    </location>
</feature>
<evidence type="ECO:0000313" key="3">
    <source>
        <dbReference type="Proteomes" id="UP000008281"/>
    </source>
</evidence>
<dbReference type="OrthoDB" id="5861402at2759"/>
<dbReference type="FunCoup" id="E3LFS2">
    <property type="interactions" value="484"/>
</dbReference>
<name>E3LFS2_CAERE</name>
<accession>E3LFS2</accession>
<dbReference type="HOGENOM" id="CLU_148227_0_0_1"/>
<keyword evidence="1" id="KW-1133">Transmembrane helix</keyword>
<protein>
    <submittedName>
        <fullName evidence="2">Uncharacterized protein</fullName>
    </submittedName>
</protein>
<keyword evidence="3" id="KW-1185">Reference proteome</keyword>
<gene>
    <name evidence="2" type="ORF">CRE_01841</name>
</gene>
<dbReference type="InParanoid" id="E3LFS2"/>
<sequence length="137" mass="16118">MFSQTMMDSDSIPELYHILLKNLHFFIPAFVLFAIEIGLSSYQNQYQQILTIEYSTLLLILMIFSIPLSVINPPIWFTLYMTTFIHMLHFKEHYLLSIIATVIMFLSIFYHEMRSISKKKTGSKSENLRITIKLKTS</sequence>
<organism evidence="3">
    <name type="scientific">Caenorhabditis remanei</name>
    <name type="common">Caenorhabditis vulgaris</name>
    <dbReference type="NCBI Taxonomy" id="31234"/>
    <lineage>
        <taxon>Eukaryota</taxon>
        <taxon>Metazoa</taxon>
        <taxon>Ecdysozoa</taxon>
        <taxon>Nematoda</taxon>
        <taxon>Chromadorea</taxon>
        <taxon>Rhabditida</taxon>
        <taxon>Rhabditina</taxon>
        <taxon>Rhabditomorpha</taxon>
        <taxon>Rhabditoidea</taxon>
        <taxon>Rhabditidae</taxon>
        <taxon>Peloderinae</taxon>
        <taxon>Caenorhabditis</taxon>
    </lineage>
</organism>
<keyword evidence="1" id="KW-0812">Transmembrane</keyword>
<proteinExistence type="predicted"/>
<dbReference type="GeneID" id="9821701"/>
<dbReference type="CTD" id="9821701"/>
<dbReference type="EMBL" id="DS268408">
    <property type="protein sequence ID" value="EFO85958.1"/>
    <property type="molecule type" value="Genomic_DNA"/>
</dbReference>
<dbReference type="OMA" id="IPELYHI"/>
<dbReference type="Proteomes" id="UP000008281">
    <property type="component" value="Unassembled WGS sequence"/>
</dbReference>
<evidence type="ECO:0000256" key="1">
    <source>
        <dbReference type="SAM" id="Phobius"/>
    </source>
</evidence>
<dbReference type="KEGG" id="crq:GCK72_005527"/>
<dbReference type="RefSeq" id="XP_003117092.2">
    <property type="nucleotide sequence ID" value="XM_003117044.2"/>
</dbReference>
<feature type="transmembrane region" description="Helical" evidence="1">
    <location>
        <begin position="93"/>
        <end position="110"/>
    </location>
</feature>
<keyword evidence="1" id="KW-0472">Membrane</keyword>